<dbReference type="InterPro" id="IPR000550">
    <property type="entry name" value="Hppk"/>
</dbReference>
<keyword evidence="7 14" id="KW-0418">Kinase</keyword>
<feature type="domain" description="7,8-dihydro-6-hydroxymethylpterin-pyrophosphokinase" evidence="13">
    <location>
        <begin position="133"/>
        <end position="144"/>
    </location>
</feature>
<evidence type="ECO:0000256" key="8">
    <source>
        <dbReference type="ARBA" id="ARBA00022840"/>
    </source>
</evidence>
<comment type="function">
    <text evidence="10">Catalyzes the transfer of pyrophosphate from adenosine triphosphate (ATP) to 6-hydroxymethyl-7,8-dihydropterin, an enzymatic step in folate biosynthesis pathway.</text>
</comment>
<evidence type="ECO:0000256" key="11">
    <source>
        <dbReference type="ARBA" id="ARBA00029766"/>
    </source>
</evidence>
<keyword evidence="8" id="KW-0067">ATP-binding</keyword>
<dbReference type="GO" id="GO:0046656">
    <property type="term" value="P:folic acid biosynthetic process"/>
    <property type="evidence" value="ECO:0007669"/>
    <property type="project" value="UniProtKB-KW"/>
</dbReference>
<name>A0A5C7FZR1_9BACT</name>
<evidence type="ECO:0000256" key="12">
    <source>
        <dbReference type="ARBA" id="ARBA00033413"/>
    </source>
</evidence>
<sequence length="175" mass="19871">MILRNFGNDKASGPPLLFFGSRSLLSNCDNYNFTLTVTLALGSNLGDRHATLITARRLIRRRIGLVIYESELLETKAWGVEDQPDFLNQVITVRYNPGSAAGAMQASLKTRLLHLLDLTQGIEAALGRERKAHWGPRTCDIDIIFVDNIRFESERLSLPHPWWAERHFVRNLLSE</sequence>
<evidence type="ECO:0000256" key="5">
    <source>
        <dbReference type="ARBA" id="ARBA00022679"/>
    </source>
</evidence>
<dbReference type="GO" id="GO:0005524">
    <property type="term" value="F:ATP binding"/>
    <property type="evidence" value="ECO:0007669"/>
    <property type="project" value="UniProtKB-KW"/>
</dbReference>
<dbReference type="UniPathway" id="UPA00077">
    <property type="reaction ID" value="UER00155"/>
</dbReference>
<dbReference type="PANTHER" id="PTHR43071:SF1">
    <property type="entry name" value="2-AMINO-4-HYDROXY-6-HYDROXYMETHYLDIHYDROPTERIDINE PYROPHOSPHOKINASE"/>
    <property type="match status" value="1"/>
</dbReference>
<comment type="similarity">
    <text evidence="2">Belongs to the HPPK family.</text>
</comment>
<evidence type="ECO:0000256" key="6">
    <source>
        <dbReference type="ARBA" id="ARBA00022741"/>
    </source>
</evidence>
<dbReference type="Proteomes" id="UP000321907">
    <property type="component" value="Unassembled WGS sequence"/>
</dbReference>
<dbReference type="Gene3D" id="3.30.70.560">
    <property type="entry name" value="7,8-Dihydro-6-hydroxymethylpterin-pyrophosphokinase HPPK"/>
    <property type="match status" value="1"/>
</dbReference>
<dbReference type="NCBIfam" id="TIGR01498">
    <property type="entry name" value="folK"/>
    <property type="match status" value="1"/>
</dbReference>
<organism evidence="14 15">
    <name type="scientific">Neolewinella aurantiaca</name>
    <dbReference type="NCBI Taxonomy" id="2602767"/>
    <lineage>
        <taxon>Bacteria</taxon>
        <taxon>Pseudomonadati</taxon>
        <taxon>Bacteroidota</taxon>
        <taxon>Saprospiria</taxon>
        <taxon>Saprospirales</taxon>
        <taxon>Lewinellaceae</taxon>
        <taxon>Neolewinella</taxon>
    </lineage>
</organism>
<dbReference type="SUPFAM" id="SSF55083">
    <property type="entry name" value="6-hydroxymethyl-7,8-dihydropterin pyrophosphokinase, HPPK"/>
    <property type="match status" value="1"/>
</dbReference>
<evidence type="ECO:0000256" key="2">
    <source>
        <dbReference type="ARBA" id="ARBA00005810"/>
    </source>
</evidence>
<evidence type="ECO:0000259" key="13">
    <source>
        <dbReference type="PROSITE" id="PS00794"/>
    </source>
</evidence>
<dbReference type="CDD" id="cd00483">
    <property type="entry name" value="HPPK"/>
    <property type="match status" value="1"/>
</dbReference>
<protein>
    <recommendedName>
        <fullName evidence="4">2-amino-4-hydroxy-6-hydroxymethyldihydropteridine pyrophosphokinase</fullName>
        <ecNumber evidence="3">2.7.6.3</ecNumber>
    </recommendedName>
    <alternativeName>
        <fullName evidence="11">6-hydroxymethyl-7,8-dihydropterin pyrophosphokinase</fullName>
    </alternativeName>
    <alternativeName>
        <fullName evidence="12">7,8-dihydro-6-hydroxymethylpterin-pyrophosphokinase</fullName>
    </alternativeName>
</protein>
<keyword evidence="5 14" id="KW-0808">Transferase</keyword>
<dbReference type="PROSITE" id="PS00794">
    <property type="entry name" value="HPPK"/>
    <property type="match status" value="1"/>
</dbReference>
<gene>
    <name evidence="14" type="primary">folK</name>
    <name evidence="14" type="ORF">FUA23_02935</name>
</gene>
<proteinExistence type="inferred from homology"/>
<dbReference type="GO" id="GO:0003848">
    <property type="term" value="F:2-amino-4-hydroxy-6-hydroxymethyldihydropteridine diphosphokinase activity"/>
    <property type="evidence" value="ECO:0007669"/>
    <property type="project" value="UniProtKB-EC"/>
</dbReference>
<evidence type="ECO:0000313" key="14">
    <source>
        <dbReference type="EMBL" id="TXF91196.1"/>
    </source>
</evidence>
<comment type="pathway">
    <text evidence="1">Cofactor biosynthesis; tetrahydrofolate biosynthesis; 2-amino-4-hydroxy-6-hydroxymethyl-7,8-dihydropteridine diphosphate from 7,8-dihydroneopterin triphosphate: step 4/4.</text>
</comment>
<dbReference type="EMBL" id="VOXD01000003">
    <property type="protein sequence ID" value="TXF91196.1"/>
    <property type="molecule type" value="Genomic_DNA"/>
</dbReference>
<evidence type="ECO:0000313" key="15">
    <source>
        <dbReference type="Proteomes" id="UP000321907"/>
    </source>
</evidence>
<keyword evidence="9" id="KW-0289">Folate biosynthesis</keyword>
<dbReference type="PANTHER" id="PTHR43071">
    <property type="entry name" value="2-AMINO-4-HYDROXY-6-HYDROXYMETHYLDIHYDROPTERIDINE PYROPHOSPHOKINASE"/>
    <property type="match status" value="1"/>
</dbReference>
<keyword evidence="6" id="KW-0547">Nucleotide-binding</keyword>
<dbReference type="AlphaFoldDB" id="A0A5C7FZR1"/>
<accession>A0A5C7FZR1</accession>
<evidence type="ECO:0000256" key="7">
    <source>
        <dbReference type="ARBA" id="ARBA00022777"/>
    </source>
</evidence>
<reference evidence="14 15" key="1">
    <citation type="submission" date="2019-08" db="EMBL/GenBank/DDBJ databases">
        <title>Lewinella sp. strain SSH13 Genome sequencing and assembly.</title>
        <authorList>
            <person name="Kim I."/>
        </authorList>
    </citation>
    <scope>NUCLEOTIDE SEQUENCE [LARGE SCALE GENOMIC DNA]</scope>
    <source>
        <strain evidence="14 15">SSH13</strain>
    </source>
</reference>
<dbReference type="GO" id="GO:0046654">
    <property type="term" value="P:tetrahydrofolate biosynthetic process"/>
    <property type="evidence" value="ECO:0007669"/>
    <property type="project" value="UniProtKB-UniPathway"/>
</dbReference>
<comment type="caution">
    <text evidence="14">The sequence shown here is derived from an EMBL/GenBank/DDBJ whole genome shotgun (WGS) entry which is preliminary data.</text>
</comment>
<evidence type="ECO:0000256" key="10">
    <source>
        <dbReference type="ARBA" id="ARBA00029409"/>
    </source>
</evidence>
<dbReference type="EC" id="2.7.6.3" evidence="3"/>
<dbReference type="Pfam" id="PF01288">
    <property type="entry name" value="HPPK"/>
    <property type="match status" value="1"/>
</dbReference>
<dbReference type="OrthoDB" id="9808041at2"/>
<dbReference type="InterPro" id="IPR035907">
    <property type="entry name" value="Hppk_sf"/>
</dbReference>
<keyword evidence="15" id="KW-1185">Reference proteome</keyword>
<evidence type="ECO:0000256" key="9">
    <source>
        <dbReference type="ARBA" id="ARBA00022909"/>
    </source>
</evidence>
<evidence type="ECO:0000256" key="1">
    <source>
        <dbReference type="ARBA" id="ARBA00005051"/>
    </source>
</evidence>
<evidence type="ECO:0000256" key="3">
    <source>
        <dbReference type="ARBA" id="ARBA00013253"/>
    </source>
</evidence>
<dbReference type="GO" id="GO:0016301">
    <property type="term" value="F:kinase activity"/>
    <property type="evidence" value="ECO:0007669"/>
    <property type="project" value="UniProtKB-KW"/>
</dbReference>
<evidence type="ECO:0000256" key="4">
    <source>
        <dbReference type="ARBA" id="ARBA00016218"/>
    </source>
</evidence>